<protein>
    <submittedName>
        <fullName evidence="2">Ycf68</fullName>
    </submittedName>
</protein>
<proteinExistence type="predicted"/>
<dbReference type="AlphaFoldDB" id="A0A183CE60"/>
<name>A0A183CE60_GLOPA</name>
<dbReference type="WBParaSite" id="GPLIN_001116400">
    <property type="protein sequence ID" value="GPLIN_001116400"/>
    <property type="gene ID" value="GPLIN_001116400"/>
</dbReference>
<accession>A0A183CE60</accession>
<keyword evidence="1" id="KW-1185">Reference proteome</keyword>
<dbReference type="Proteomes" id="UP000050741">
    <property type="component" value="Unassembled WGS sequence"/>
</dbReference>
<evidence type="ECO:0000313" key="2">
    <source>
        <dbReference type="WBParaSite" id="GPLIN_001116400"/>
    </source>
</evidence>
<sequence length="244" mass="26430">MVPPLWSVYSPATSATLVLCCQHALRGDGDSQETAGVNSEEGGDDVKSSCPLCLGLHTCYNGRYNELRYREISIAAVNTFPGLVHTARHVTKVGNTRSRWPNPLWEGAVEGGTGDWDEVVTRCSSGNPEAITSANVRRWLLMGGTLTIRHDRYGLVESVPLVAGPSALTCKVGVMGGWSLFENCTVDASICGQVFKGARWMPWHQEPMKDVGGHDSPRGAVNQALIRGFPNGETRQSSWAVTRC</sequence>
<evidence type="ECO:0000313" key="1">
    <source>
        <dbReference type="Proteomes" id="UP000050741"/>
    </source>
</evidence>
<organism evidence="1 2">
    <name type="scientific">Globodera pallida</name>
    <name type="common">Potato cyst nematode worm</name>
    <name type="synonym">Heterodera pallida</name>
    <dbReference type="NCBI Taxonomy" id="36090"/>
    <lineage>
        <taxon>Eukaryota</taxon>
        <taxon>Metazoa</taxon>
        <taxon>Ecdysozoa</taxon>
        <taxon>Nematoda</taxon>
        <taxon>Chromadorea</taxon>
        <taxon>Rhabditida</taxon>
        <taxon>Tylenchina</taxon>
        <taxon>Tylenchomorpha</taxon>
        <taxon>Tylenchoidea</taxon>
        <taxon>Heteroderidae</taxon>
        <taxon>Heteroderinae</taxon>
        <taxon>Globodera</taxon>
    </lineage>
</organism>
<reference evidence="2" key="2">
    <citation type="submission" date="2016-06" db="UniProtKB">
        <authorList>
            <consortium name="WormBaseParasite"/>
        </authorList>
    </citation>
    <scope>IDENTIFICATION</scope>
</reference>
<reference evidence="1" key="1">
    <citation type="submission" date="2014-05" db="EMBL/GenBank/DDBJ databases">
        <title>The genome and life-stage specific transcriptomes of Globodera pallida elucidate key aspects of plant parasitism by a cyst nematode.</title>
        <authorList>
            <person name="Cotton J.A."/>
            <person name="Lilley C.J."/>
            <person name="Jones L.M."/>
            <person name="Kikuchi T."/>
            <person name="Reid A.J."/>
            <person name="Thorpe P."/>
            <person name="Tsai I.J."/>
            <person name="Beasley H."/>
            <person name="Blok V."/>
            <person name="Cock P.J.A."/>
            <person name="Van den Akker S.E."/>
            <person name="Holroyd N."/>
            <person name="Hunt M."/>
            <person name="Mantelin S."/>
            <person name="Naghra H."/>
            <person name="Pain A."/>
            <person name="Palomares-Rius J.E."/>
            <person name="Zarowiecki M."/>
            <person name="Berriman M."/>
            <person name="Jones J.T."/>
            <person name="Urwin P.E."/>
        </authorList>
    </citation>
    <scope>NUCLEOTIDE SEQUENCE [LARGE SCALE GENOMIC DNA]</scope>
    <source>
        <strain evidence="1">Lindley</strain>
    </source>
</reference>